<dbReference type="Proteomes" id="UP000828390">
    <property type="component" value="Unassembled WGS sequence"/>
</dbReference>
<accession>A0A9D4D471</accession>
<organism evidence="1 2">
    <name type="scientific">Dreissena polymorpha</name>
    <name type="common">Zebra mussel</name>
    <name type="synonym">Mytilus polymorpha</name>
    <dbReference type="NCBI Taxonomy" id="45954"/>
    <lineage>
        <taxon>Eukaryota</taxon>
        <taxon>Metazoa</taxon>
        <taxon>Spiralia</taxon>
        <taxon>Lophotrochozoa</taxon>
        <taxon>Mollusca</taxon>
        <taxon>Bivalvia</taxon>
        <taxon>Autobranchia</taxon>
        <taxon>Heteroconchia</taxon>
        <taxon>Euheterodonta</taxon>
        <taxon>Imparidentia</taxon>
        <taxon>Neoheterodontei</taxon>
        <taxon>Myida</taxon>
        <taxon>Dreissenoidea</taxon>
        <taxon>Dreissenidae</taxon>
        <taxon>Dreissena</taxon>
    </lineage>
</organism>
<reference evidence="1" key="2">
    <citation type="submission" date="2020-11" db="EMBL/GenBank/DDBJ databases">
        <authorList>
            <person name="McCartney M.A."/>
            <person name="Auch B."/>
            <person name="Kono T."/>
            <person name="Mallez S."/>
            <person name="Becker A."/>
            <person name="Gohl D.M."/>
            <person name="Silverstein K.A.T."/>
            <person name="Koren S."/>
            <person name="Bechman K.B."/>
            <person name="Herman A."/>
            <person name="Abrahante J.E."/>
            <person name="Garbe J."/>
        </authorList>
    </citation>
    <scope>NUCLEOTIDE SEQUENCE</scope>
    <source>
        <strain evidence="1">Duluth1</strain>
        <tissue evidence="1">Whole animal</tissue>
    </source>
</reference>
<proteinExistence type="predicted"/>
<keyword evidence="2" id="KW-1185">Reference proteome</keyword>
<comment type="caution">
    <text evidence="1">The sequence shown here is derived from an EMBL/GenBank/DDBJ whole genome shotgun (WGS) entry which is preliminary data.</text>
</comment>
<protein>
    <submittedName>
        <fullName evidence="1">Uncharacterized protein</fullName>
    </submittedName>
</protein>
<evidence type="ECO:0000313" key="1">
    <source>
        <dbReference type="EMBL" id="KAH3737705.1"/>
    </source>
</evidence>
<name>A0A9D4D471_DREPO</name>
<sequence>MHSHWYTFAHTVGVGTLVVVSHKEAAPEADVMLRVDFPVAIVVGLATSSFERGE</sequence>
<reference evidence="1" key="1">
    <citation type="journal article" date="2019" name="bioRxiv">
        <title>The Genome of the Zebra Mussel, Dreissena polymorpha: A Resource for Invasive Species Research.</title>
        <authorList>
            <person name="McCartney M.A."/>
            <person name="Auch B."/>
            <person name="Kono T."/>
            <person name="Mallez S."/>
            <person name="Zhang Y."/>
            <person name="Obille A."/>
            <person name="Becker A."/>
            <person name="Abrahante J.E."/>
            <person name="Garbe J."/>
            <person name="Badalamenti J.P."/>
            <person name="Herman A."/>
            <person name="Mangelson H."/>
            <person name="Liachko I."/>
            <person name="Sullivan S."/>
            <person name="Sone E.D."/>
            <person name="Koren S."/>
            <person name="Silverstein K.A.T."/>
            <person name="Beckman K.B."/>
            <person name="Gohl D.M."/>
        </authorList>
    </citation>
    <scope>NUCLEOTIDE SEQUENCE</scope>
    <source>
        <strain evidence="1">Duluth1</strain>
        <tissue evidence="1">Whole animal</tissue>
    </source>
</reference>
<dbReference type="AlphaFoldDB" id="A0A9D4D471"/>
<evidence type="ECO:0000313" key="2">
    <source>
        <dbReference type="Proteomes" id="UP000828390"/>
    </source>
</evidence>
<gene>
    <name evidence="1" type="ORF">DPMN_044298</name>
</gene>
<dbReference type="EMBL" id="JAIWYP010000011">
    <property type="protein sequence ID" value="KAH3737705.1"/>
    <property type="molecule type" value="Genomic_DNA"/>
</dbReference>